<evidence type="ECO:0000256" key="4">
    <source>
        <dbReference type="ARBA" id="ARBA00023125"/>
    </source>
</evidence>
<evidence type="ECO:0000259" key="6">
    <source>
        <dbReference type="Pfam" id="PF04542"/>
    </source>
</evidence>
<organism evidence="8 9">
    <name type="scientific">Segnochrobactrum spirostomi</name>
    <dbReference type="NCBI Taxonomy" id="2608987"/>
    <lineage>
        <taxon>Bacteria</taxon>
        <taxon>Pseudomonadati</taxon>
        <taxon>Pseudomonadota</taxon>
        <taxon>Alphaproteobacteria</taxon>
        <taxon>Hyphomicrobiales</taxon>
        <taxon>Segnochrobactraceae</taxon>
        <taxon>Segnochrobactrum</taxon>
    </lineage>
</organism>
<evidence type="ECO:0000313" key="9">
    <source>
        <dbReference type="Proteomes" id="UP000332515"/>
    </source>
</evidence>
<dbReference type="PANTHER" id="PTHR43133:SF58">
    <property type="entry name" value="ECF RNA POLYMERASE SIGMA FACTOR SIGD"/>
    <property type="match status" value="1"/>
</dbReference>
<proteinExistence type="inferred from homology"/>
<keyword evidence="3" id="KW-0731">Sigma factor</keyword>
<keyword evidence="2" id="KW-0805">Transcription regulation</keyword>
<dbReference type="SUPFAM" id="SSF88659">
    <property type="entry name" value="Sigma3 and sigma4 domains of RNA polymerase sigma factors"/>
    <property type="match status" value="1"/>
</dbReference>
<gene>
    <name evidence="8" type="ORF">F0357_08660</name>
</gene>
<dbReference type="InterPro" id="IPR039425">
    <property type="entry name" value="RNA_pol_sigma-70-like"/>
</dbReference>
<dbReference type="GO" id="GO:0003677">
    <property type="term" value="F:DNA binding"/>
    <property type="evidence" value="ECO:0007669"/>
    <property type="project" value="UniProtKB-KW"/>
</dbReference>
<comment type="similarity">
    <text evidence="1">Belongs to the sigma-70 factor family. ECF subfamily.</text>
</comment>
<feature type="domain" description="RNA polymerase sigma-70 region 2" evidence="6">
    <location>
        <begin position="40"/>
        <end position="102"/>
    </location>
</feature>
<dbReference type="InterPro" id="IPR036388">
    <property type="entry name" value="WH-like_DNA-bd_sf"/>
</dbReference>
<dbReference type="InterPro" id="IPR013324">
    <property type="entry name" value="RNA_pol_sigma_r3/r4-like"/>
</dbReference>
<dbReference type="Gene3D" id="1.10.1740.10">
    <property type="match status" value="1"/>
</dbReference>
<dbReference type="InterPro" id="IPR014284">
    <property type="entry name" value="RNA_pol_sigma-70_dom"/>
</dbReference>
<evidence type="ECO:0000256" key="2">
    <source>
        <dbReference type="ARBA" id="ARBA00023015"/>
    </source>
</evidence>
<dbReference type="GO" id="GO:0016987">
    <property type="term" value="F:sigma factor activity"/>
    <property type="evidence" value="ECO:0007669"/>
    <property type="project" value="UniProtKB-KW"/>
</dbReference>
<evidence type="ECO:0000313" key="8">
    <source>
        <dbReference type="EMBL" id="MQT12720.1"/>
    </source>
</evidence>
<dbReference type="InterPro" id="IPR013249">
    <property type="entry name" value="RNA_pol_sigma70_r4_t2"/>
</dbReference>
<dbReference type="PANTHER" id="PTHR43133">
    <property type="entry name" value="RNA POLYMERASE ECF-TYPE SIGMA FACTO"/>
    <property type="match status" value="1"/>
</dbReference>
<dbReference type="Pfam" id="PF08281">
    <property type="entry name" value="Sigma70_r4_2"/>
    <property type="match status" value="1"/>
</dbReference>
<name>A0A6A7Y0X2_9HYPH</name>
<dbReference type="InterPro" id="IPR007627">
    <property type="entry name" value="RNA_pol_sigma70_r2"/>
</dbReference>
<evidence type="ECO:0000256" key="3">
    <source>
        <dbReference type="ARBA" id="ARBA00023082"/>
    </source>
</evidence>
<keyword evidence="4" id="KW-0238">DNA-binding</keyword>
<dbReference type="InterPro" id="IPR013325">
    <property type="entry name" value="RNA_pol_sigma_r2"/>
</dbReference>
<dbReference type="RefSeq" id="WP_153479953.1">
    <property type="nucleotide sequence ID" value="NZ_VWNA01000001.1"/>
</dbReference>
<dbReference type="Pfam" id="PF04542">
    <property type="entry name" value="Sigma70_r2"/>
    <property type="match status" value="1"/>
</dbReference>
<evidence type="ECO:0000256" key="1">
    <source>
        <dbReference type="ARBA" id="ARBA00010641"/>
    </source>
</evidence>
<dbReference type="EMBL" id="VWNA01000001">
    <property type="protein sequence ID" value="MQT12720.1"/>
    <property type="molecule type" value="Genomic_DNA"/>
</dbReference>
<keyword evidence="5" id="KW-0804">Transcription</keyword>
<comment type="caution">
    <text evidence="8">The sequence shown here is derived from an EMBL/GenBank/DDBJ whole genome shotgun (WGS) entry which is preliminary data.</text>
</comment>
<dbReference type="AlphaFoldDB" id="A0A6A7Y0X2"/>
<dbReference type="Gene3D" id="1.10.10.10">
    <property type="entry name" value="Winged helix-like DNA-binding domain superfamily/Winged helix DNA-binding domain"/>
    <property type="match status" value="1"/>
</dbReference>
<keyword evidence="9" id="KW-1185">Reference proteome</keyword>
<dbReference type="Proteomes" id="UP000332515">
    <property type="component" value="Unassembled WGS sequence"/>
</dbReference>
<protein>
    <submittedName>
        <fullName evidence="8">RNA polymerase sigma factor</fullName>
    </submittedName>
</protein>
<evidence type="ECO:0000259" key="7">
    <source>
        <dbReference type="Pfam" id="PF08281"/>
    </source>
</evidence>
<feature type="domain" description="RNA polymerase sigma factor 70 region 4 type 2" evidence="7">
    <location>
        <begin position="136"/>
        <end position="187"/>
    </location>
</feature>
<dbReference type="SUPFAM" id="SSF88946">
    <property type="entry name" value="Sigma2 domain of RNA polymerase sigma factors"/>
    <property type="match status" value="1"/>
</dbReference>
<dbReference type="NCBIfam" id="TIGR02937">
    <property type="entry name" value="sigma70-ECF"/>
    <property type="match status" value="1"/>
</dbReference>
<dbReference type="GO" id="GO:0006352">
    <property type="term" value="P:DNA-templated transcription initiation"/>
    <property type="evidence" value="ECO:0007669"/>
    <property type="project" value="InterPro"/>
</dbReference>
<sequence>MAPSIPNDPSQAQDATWGALMVAAQAGDRRAYTTLLRVIVPFIKSVARRQGVGLSEIDDVVQDVLVTIHKSRQSYDPDRSFTAWLRALTQRRAVDLLRRHGRAAAREVHEPIAYENHPAPEHEPDGSLGLAQLGASIMQAISTLPSGQREAVEMLTLRDISLADAAAATGRTKGALKVNLHRALKALRAQLGGDWT</sequence>
<evidence type="ECO:0000256" key="5">
    <source>
        <dbReference type="ARBA" id="ARBA00023163"/>
    </source>
</evidence>
<accession>A0A6A7Y0X2</accession>
<reference evidence="8 9" key="1">
    <citation type="submission" date="2019-09" db="EMBL/GenBank/DDBJ databases">
        <title>Segnochrobactrum spirostomi gen. nov., sp. nov., isolated from the ciliate Spirostomum cf. yagiui and description of a novel family, Segnochrobactraceae fam. nov. within the order Rhizobiales of the class Alphaproteobacteria.</title>
        <authorList>
            <person name="Akter S."/>
            <person name="Shazib S.U.A."/>
            <person name="Shin M.K."/>
        </authorList>
    </citation>
    <scope>NUCLEOTIDE SEQUENCE [LARGE SCALE GENOMIC DNA]</scope>
    <source>
        <strain evidence="8 9">Sp-1</strain>
    </source>
</reference>